<protein>
    <submittedName>
        <fullName evidence="2">Uncharacterized protein</fullName>
    </submittedName>
</protein>
<feature type="compositionally biased region" description="Low complexity" evidence="1">
    <location>
        <begin position="75"/>
        <end position="88"/>
    </location>
</feature>
<reference evidence="2 3" key="1">
    <citation type="submission" date="2024-02" db="EMBL/GenBank/DDBJ databases">
        <title>High-quality chromosome-scale genome assembly of Pensacola bahiagrass (Paspalum notatum Flugge var. saurae).</title>
        <authorList>
            <person name="Vega J.M."/>
            <person name="Podio M."/>
            <person name="Orjuela J."/>
            <person name="Siena L.A."/>
            <person name="Pessino S.C."/>
            <person name="Combes M.C."/>
            <person name="Mariac C."/>
            <person name="Albertini E."/>
            <person name="Pupilli F."/>
            <person name="Ortiz J.P.A."/>
            <person name="Leblanc O."/>
        </authorList>
    </citation>
    <scope>NUCLEOTIDE SEQUENCE [LARGE SCALE GENOMIC DNA]</scope>
    <source>
        <strain evidence="2">R1</strain>
        <tissue evidence="2">Leaf</tissue>
    </source>
</reference>
<evidence type="ECO:0000313" key="2">
    <source>
        <dbReference type="EMBL" id="WVZ62829.1"/>
    </source>
</evidence>
<name>A0AAQ3T0A3_PASNO</name>
<dbReference type="AlphaFoldDB" id="A0AAQ3T0A3"/>
<evidence type="ECO:0000256" key="1">
    <source>
        <dbReference type="SAM" id="MobiDB-lite"/>
    </source>
</evidence>
<keyword evidence="3" id="KW-1185">Reference proteome</keyword>
<gene>
    <name evidence="2" type="ORF">U9M48_012529</name>
</gene>
<accession>A0AAQ3T0A3</accession>
<dbReference type="EMBL" id="CP144747">
    <property type="protein sequence ID" value="WVZ62829.1"/>
    <property type="molecule type" value="Genomic_DNA"/>
</dbReference>
<feature type="region of interest" description="Disordered" evidence="1">
    <location>
        <begin position="69"/>
        <end position="103"/>
    </location>
</feature>
<evidence type="ECO:0000313" key="3">
    <source>
        <dbReference type="Proteomes" id="UP001341281"/>
    </source>
</evidence>
<proteinExistence type="predicted"/>
<organism evidence="2 3">
    <name type="scientific">Paspalum notatum var. saurae</name>
    <dbReference type="NCBI Taxonomy" id="547442"/>
    <lineage>
        <taxon>Eukaryota</taxon>
        <taxon>Viridiplantae</taxon>
        <taxon>Streptophyta</taxon>
        <taxon>Embryophyta</taxon>
        <taxon>Tracheophyta</taxon>
        <taxon>Spermatophyta</taxon>
        <taxon>Magnoliopsida</taxon>
        <taxon>Liliopsida</taxon>
        <taxon>Poales</taxon>
        <taxon>Poaceae</taxon>
        <taxon>PACMAD clade</taxon>
        <taxon>Panicoideae</taxon>
        <taxon>Andropogonodae</taxon>
        <taxon>Paspaleae</taxon>
        <taxon>Paspalinae</taxon>
        <taxon>Paspalum</taxon>
    </lineage>
</organism>
<sequence>MKTNRDAKPELRRRRRRCHDLDAAATDLHTKLLTRGIDRDSEPFCELLVQGSGDDDIKQELDAPTCCDTVPRTRAASSSPTVGTATPTPSTPGPEDLSEDPDEYDCFDYTGDLEQAALPDVTIQTLPCFESYRHAYMLLLLYL</sequence>
<dbReference type="Proteomes" id="UP001341281">
    <property type="component" value="Chromosome 03"/>
</dbReference>